<organism evidence="2 3">
    <name type="scientific">Vreelandella sulfidaeris</name>
    <dbReference type="NCBI Taxonomy" id="115553"/>
    <lineage>
        <taxon>Bacteria</taxon>
        <taxon>Pseudomonadati</taxon>
        <taxon>Pseudomonadota</taxon>
        <taxon>Gammaproteobacteria</taxon>
        <taxon>Oceanospirillales</taxon>
        <taxon>Halomonadaceae</taxon>
        <taxon>Vreelandella</taxon>
    </lineage>
</organism>
<gene>
    <name evidence="2" type="ORF">HSBAA_29590</name>
</gene>
<dbReference type="Proteomes" id="UP000320231">
    <property type="component" value="Chromosome"/>
</dbReference>
<dbReference type="EMBL" id="AP019514">
    <property type="protein sequence ID" value="BBI61653.1"/>
    <property type="molecule type" value="Genomic_DNA"/>
</dbReference>
<dbReference type="PROSITE" id="PS51688">
    <property type="entry name" value="ICA"/>
    <property type="match status" value="1"/>
</dbReference>
<dbReference type="InterPro" id="IPR030392">
    <property type="entry name" value="S74_ICA"/>
</dbReference>
<dbReference type="AlphaFoldDB" id="A0A455U8U6"/>
<evidence type="ECO:0000313" key="3">
    <source>
        <dbReference type="Proteomes" id="UP000320231"/>
    </source>
</evidence>
<protein>
    <recommendedName>
        <fullName evidence="1">Peptidase S74 domain-containing protein</fullName>
    </recommendedName>
</protein>
<proteinExistence type="predicted"/>
<dbReference type="Pfam" id="PF13884">
    <property type="entry name" value="Peptidase_S74"/>
    <property type="match status" value="1"/>
</dbReference>
<evidence type="ECO:0000313" key="2">
    <source>
        <dbReference type="EMBL" id="BBI61653.1"/>
    </source>
</evidence>
<name>A0A455U8U6_9GAMM</name>
<dbReference type="KEGG" id="hsr:HSBAA_29590"/>
<feature type="domain" description="Peptidase S74" evidence="1">
    <location>
        <begin position="256"/>
        <end position="330"/>
    </location>
</feature>
<reference evidence="2 3" key="1">
    <citation type="journal article" date="2019" name="Microbiol. Resour. Announc.">
        <title>Complete Genome Sequence of Halomonas sulfidaeris Strain Esulfide1 Isolated from a Metal Sulfide Rock at a Depth of 2,200 Meters, Obtained Using Nanopore Sequencing.</title>
        <authorList>
            <person name="Saito M."/>
            <person name="Nishigata A."/>
            <person name="Galipon J."/>
            <person name="Arakawa K."/>
        </authorList>
    </citation>
    <scope>NUCLEOTIDE SEQUENCE [LARGE SCALE GENOMIC DNA]</scope>
    <source>
        <strain evidence="2 3">ATCC BAA-803</strain>
    </source>
</reference>
<accession>A0A455U8U6</accession>
<sequence>MVTPEVGHTVVAMSEYAVVNITSLTEEGFVFCFLNAANQKWPARSLGLRQATNHMQKYTPITENHNIDASRQLLLDNDMSALTLNSGLDFPSYADVGTPCYRIDQERLFVLRSNGSWRMIADASKTAISLEEAQQKFASISHTHTSDFAPRQSNARPGVTKLYRRDSDNGYNVQTNWTGTYWRLFGYNGDVEHAGVQVEHASTADNATNATKLNGLAASNYLRSNVSSTFNGALTITSNLVVQGNATVSGDVTSSSDARLKENVAPLENALETVNKLQGVSYHHKITNRPGIGFIAQDLMKVVPVLVSKGPDKKLSVAYGNVTAPSRGSS</sequence>
<evidence type="ECO:0000259" key="1">
    <source>
        <dbReference type="PROSITE" id="PS51688"/>
    </source>
</evidence>